<evidence type="ECO:0000256" key="1">
    <source>
        <dbReference type="ARBA" id="ARBA00004496"/>
    </source>
</evidence>
<dbReference type="GO" id="GO:0033942">
    <property type="term" value="F:4-alpha-D-(1-&gt;4)-alpha-D-glucanotrehalose trehalohydrolase activity"/>
    <property type="evidence" value="ECO:0007669"/>
    <property type="project" value="UniProtKB-EC"/>
</dbReference>
<dbReference type="GO" id="GO:0005992">
    <property type="term" value="P:trehalose biosynthetic process"/>
    <property type="evidence" value="ECO:0007669"/>
    <property type="project" value="UniProtKB-UniRule"/>
</dbReference>
<evidence type="ECO:0000313" key="19">
    <source>
        <dbReference type="EMBL" id="KUG58331.1"/>
    </source>
</evidence>
<dbReference type="InterPro" id="IPR014756">
    <property type="entry name" value="Ig_E-set"/>
</dbReference>
<evidence type="ECO:0000256" key="17">
    <source>
        <dbReference type="PIRSR" id="PIRSR006337-3"/>
    </source>
</evidence>
<sequence length="607" mass="64621">MSAQQVRLWAPDAEQVELVLGATGGERVAMAPSGSSGGGAGTASGDGWWSVTADVAAHGGRYAFAVDGGDPVPDPRSRHQPDGVHAASALVDTGAFPWTDQGWRGVPLERAAVYELHVGTFTEAGTFDAAAERLGHLVELGVSVVELMPVAAFPGRHGWGYDGVALYAVHDAYGGPQGLARFVDAAHAAGLAVWLDVVYNHLGPSGNYLRQTGPYFTDRHHTPWGEAVNLDGPGSDEVRAYLLDNARMWLEDYHLDGLRLDAVHALHDERAVHVLEELAALADDITGRTGVPRSLVAESDRNDPATVARRGPGGAGGLGLHGQWADDVHHALHVLLSGESQGYYGDFADPGAVPKVLGRTPFFHDGTLSTFRGRVHGRPVHLEVTEPWRFVASLQTHDQVGNRAVGDRLHHGIPAGRHAVGAALLLTAPWTPMLFMGEEWGASTPWQYFTDHEEEWLAQSIREGRQAEFAEHGWAGEVPDPQDTGTVTASTLRWAEVDEGEHAEMLAFYRALLHWRRDTPAQMRGTVGEVTRKPDGTGGEVLTVTRPGVALVARLGGEGEVAVPPPGGDHAARPAGVDLVAAFPATAGEPAAGQLRLGPDSVVVVRR</sequence>
<evidence type="ECO:0000259" key="18">
    <source>
        <dbReference type="SMART" id="SM00642"/>
    </source>
</evidence>
<accession>A0A0W8IEH6</accession>
<feature type="binding site" evidence="16">
    <location>
        <begin position="397"/>
        <end position="402"/>
    </location>
    <ligand>
        <name>substrate</name>
    </ligand>
</feature>
<evidence type="ECO:0000256" key="16">
    <source>
        <dbReference type="PIRSR" id="PIRSR006337-2"/>
    </source>
</evidence>
<keyword evidence="7 14" id="KW-0378">Hydrolase</keyword>
<dbReference type="OrthoDB" id="9800174at2"/>
<evidence type="ECO:0000256" key="13">
    <source>
        <dbReference type="NCBIfam" id="TIGR02402"/>
    </source>
</evidence>
<comment type="caution">
    <text evidence="19">The sequence shown here is derived from an EMBL/GenBank/DDBJ whole genome shotgun (WGS) entry which is preliminary data.</text>
</comment>
<comment type="pathway">
    <text evidence="2 14">Glycan biosynthesis; trehalose biosynthesis.</text>
</comment>
<evidence type="ECO:0000256" key="8">
    <source>
        <dbReference type="ARBA" id="ARBA00023277"/>
    </source>
</evidence>
<dbReference type="Gene3D" id="3.20.20.80">
    <property type="entry name" value="Glycosidases"/>
    <property type="match status" value="1"/>
</dbReference>
<keyword evidence="9 14" id="KW-0326">Glycosidase</keyword>
<dbReference type="InterPro" id="IPR017853">
    <property type="entry name" value="GH"/>
</dbReference>
<dbReference type="InterPro" id="IPR044901">
    <property type="entry name" value="Trehalose_TreZ_E-set_sf"/>
</dbReference>
<feature type="active site" description="Proton donor" evidence="15">
    <location>
        <position position="298"/>
    </location>
</feature>
<protein>
    <recommendedName>
        <fullName evidence="5 13">Malto-oligosyltrehalose trehalohydrolase</fullName>
        <shortName evidence="14">MTHase</shortName>
        <ecNumber evidence="4 13">3.2.1.141</ecNumber>
    </recommendedName>
    <alternativeName>
        <fullName evidence="11 14">4-alpha-D-((1-&gt;4)-alpha-D-glucano)trehalose trehalohydrolase</fullName>
    </alternativeName>
    <alternativeName>
        <fullName evidence="10 14">Maltooligosyl trehalose trehalohydrolase</fullName>
    </alternativeName>
</protein>
<dbReference type="InterPro" id="IPR012768">
    <property type="entry name" value="Trehalose_TreZ"/>
</dbReference>
<gene>
    <name evidence="19" type="ORF">AVL62_10430</name>
</gene>
<dbReference type="NCBIfam" id="TIGR02402">
    <property type="entry name" value="trehalose_TreZ"/>
    <property type="match status" value="1"/>
</dbReference>
<dbReference type="Gene3D" id="1.10.10.760">
    <property type="entry name" value="E-set domains of sugar-utilizing enzymes"/>
    <property type="match status" value="1"/>
</dbReference>
<keyword evidence="20" id="KW-1185">Reference proteome</keyword>
<dbReference type="EMBL" id="LQBL01000003">
    <property type="protein sequence ID" value="KUG58331.1"/>
    <property type="molecule type" value="Genomic_DNA"/>
</dbReference>
<proteinExistence type="inferred from homology"/>
<organism evidence="19 20">
    <name type="scientific">Serinicoccus chungangensis</name>
    <dbReference type="NCBI Taxonomy" id="767452"/>
    <lineage>
        <taxon>Bacteria</taxon>
        <taxon>Bacillati</taxon>
        <taxon>Actinomycetota</taxon>
        <taxon>Actinomycetes</taxon>
        <taxon>Micrococcales</taxon>
        <taxon>Ornithinimicrobiaceae</taxon>
        <taxon>Serinicoccus</taxon>
    </lineage>
</organism>
<comment type="similarity">
    <text evidence="3 14">Belongs to the glycosyl hydrolase 13 family.</text>
</comment>
<dbReference type="InterPro" id="IPR013783">
    <property type="entry name" value="Ig-like_fold"/>
</dbReference>
<evidence type="ECO:0000256" key="3">
    <source>
        <dbReference type="ARBA" id="ARBA00008061"/>
    </source>
</evidence>
<dbReference type="SMART" id="SM00642">
    <property type="entry name" value="Aamy"/>
    <property type="match status" value="1"/>
</dbReference>
<evidence type="ECO:0000256" key="10">
    <source>
        <dbReference type="ARBA" id="ARBA00032057"/>
    </source>
</evidence>
<dbReference type="SUPFAM" id="SSF81296">
    <property type="entry name" value="E set domains"/>
    <property type="match status" value="1"/>
</dbReference>
<dbReference type="PIRSF" id="PIRSF006337">
    <property type="entry name" value="Trehalose_TreZ"/>
    <property type="match status" value="1"/>
</dbReference>
<name>A0A0W8IEH6_9MICO</name>
<evidence type="ECO:0000256" key="6">
    <source>
        <dbReference type="ARBA" id="ARBA00022490"/>
    </source>
</evidence>
<evidence type="ECO:0000256" key="9">
    <source>
        <dbReference type="ARBA" id="ARBA00023295"/>
    </source>
</evidence>
<dbReference type="PANTHER" id="PTHR43651:SF11">
    <property type="entry name" value="MALTO-OLIGOSYLTREHALOSE TREHALOHYDROLASE"/>
    <property type="match status" value="1"/>
</dbReference>
<dbReference type="RefSeq" id="WP_058890008.1">
    <property type="nucleotide sequence ID" value="NZ_LQBL01000003.1"/>
</dbReference>
<feature type="binding site" evidence="16">
    <location>
        <begin position="259"/>
        <end position="264"/>
    </location>
    <ligand>
        <name>substrate</name>
    </ligand>
</feature>
<evidence type="ECO:0000256" key="14">
    <source>
        <dbReference type="PIRNR" id="PIRNR006337"/>
    </source>
</evidence>
<evidence type="ECO:0000256" key="2">
    <source>
        <dbReference type="ARBA" id="ARBA00005199"/>
    </source>
</evidence>
<feature type="domain" description="Glycosyl hydrolase family 13 catalytic" evidence="18">
    <location>
        <begin position="115"/>
        <end position="491"/>
    </location>
</feature>
<dbReference type="SUPFAM" id="SSF51445">
    <property type="entry name" value="(Trans)glycosidases"/>
    <property type="match status" value="1"/>
</dbReference>
<dbReference type="PANTHER" id="PTHR43651">
    <property type="entry name" value="1,4-ALPHA-GLUCAN-BRANCHING ENZYME"/>
    <property type="match status" value="1"/>
</dbReference>
<dbReference type="UniPathway" id="UPA00299"/>
<evidence type="ECO:0000313" key="20">
    <source>
        <dbReference type="Proteomes" id="UP000054837"/>
    </source>
</evidence>
<keyword evidence="6" id="KW-0963">Cytoplasm</keyword>
<dbReference type="EC" id="3.2.1.141" evidence="4 13"/>
<keyword evidence="8" id="KW-0119">Carbohydrate metabolism</keyword>
<reference evidence="19 20" key="1">
    <citation type="submission" date="2015-12" db="EMBL/GenBank/DDBJ databases">
        <title>Serinicoccus chungangenesis strain CD08_5 genome sequencing and assembly.</title>
        <authorList>
            <person name="Chander A.M."/>
            <person name="Kaur G."/>
            <person name="Nair G.R."/>
            <person name="Dhawan D.K."/>
            <person name="Kochhar R.K."/>
            <person name="Mayilraj S."/>
            <person name="Bhadada S.K."/>
        </authorList>
    </citation>
    <scope>NUCLEOTIDE SEQUENCE [LARGE SCALE GENOMIC DNA]</scope>
    <source>
        <strain evidence="19 20">CD08_5</strain>
    </source>
</reference>
<evidence type="ECO:0000256" key="5">
    <source>
        <dbReference type="ARBA" id="ARBA00015938"/>
    </source>
</evidence>
<evidence type="ECO:0000256" key="11">
    <source>
        <dbReference type="ARBA" id="ARBA00033284"/>
    </source>
</evidence>
<dbReference type="Pfam" id="PF00128">
    <property type="entry name" value="Alpha-amylase"/>
    <property type="match status" value="1"/>
</dbReference>
<dbReference type="Gene3D" id="2.60.40.10">
    <property type="entry name" value="Immunoglobulins"/>
    <property type="match status" value="1"/>
</dbReference>
<evidence type="ECO:0000256" key="7">
    <source>
        <dbReference type="ARBA" id="ARBA00022801"/>
    </source>
</evidence>
<evidence type="ECO:0000256" key="12">
    <source>
        <dbReference type="ARBA" id="ARBA00034013"/>
    </source>
</evidence>
<dbReference type="AlphaFoldDB" id="A0A0W8IEH6"/>
<feature type="binding site" evidence="16">
    <location>
        <begin position="326"/>
        <end position="330"/>
    </location>
    <ligand>
        <name>substrate</name>
    </ligand>
</feature>
<evidence type="ECO:0000256" key="15">
    <source>
        <dbReference type="PIRSR" id="PIRSR006337-1"/>
    </source>
</evidence>
<dbReference type="CDD" id="cd11325">
    <property type="entry name" value="AmyAc_GTHase"/>
    <property type="match status" value="1"/>
</dbReference>
<comment type="catalytic activity">
    <reaction evidence="12 14">
        <text>hydrolysis of (1-&gt;4)-alpha-D-glucosidic linkage in 4-alpha-D-[(1-&gt;4)-alpha-D-glucanosyl]n trehalose to yield trehalose and (1-&gt;4)-alpha-D-glucan.</text>
        <dbReference type="EC" id="3.2.1.141"/>
    </reaction>
</comment>
<dbReference type="Proteomes" id="UP000054837">
    <property type="component" value="Unassembled WGS sequence"/>
</dbReference>
<dbReference type="STRING" id="767452.AVL62_10430"/>
<feature type="active site" description="Nucleophile" evidence="15">
    <location>
        <position position="261"/>
    </location>
</feature>
<feature type="site" description="Transition state stabilizer" evidence="17">
    <location>
        <position position="398"/>
    </location>
</feature>
<comment type="subcellular location">
    <subcellularLocation>
        <location evidence="1 15">Cytoplasm</location>
    </subcellularLocation>
</comment>
<dbReference type="GO" id="GO:0005737">
    <property type="term" value="C:cytoplasm"/>
    <property type="evidence" value="ECO:0007669"/>
    <property type="project" value="UniProtKB-SubCell"/>
</dbReference>
<dbReference type="InterPro" id="IPR006047">
    <property type="entry name" value="GH13_cat_dom"/>
</dbReference>
<dbReference type="CDD" id="cd02853">
    <property type="entry name" value="E_set_MTHase_like_N"/>
    <property type="match status" value="1"/>
</dbReference>
<evidence type="ECO:0000256" key="4">
    <source>
        <dbReference type="ARBA" id="ARBA00012268"/>
    </source>
</evidence>